<dbReference type="InterPro" id="IPR038071">
    <property type="entry name" value="UROD/MetE-like_sf"/>
</dbReference>
<accession>A0A9D1F2Y2</accession>
<dbReference type="AlphaFoldDB" id="A0A9D1F2Y2"/>
<dbReference type="Pfam" id="PF01208">
    <property type="entry name" value="URO-D"/>
    <property type="match status" value="1"/>
</dbReference>
<sequence length="322" mass="37045">MNKKERVWAAFHNEVTDHVPCCFWRHYSPEMERGEDVVEAHLKFYRETDVDLLKISSDGYFGWPEVTLKNLGSARELYGMQHIGSNHPFIREQVARAKAIVDQVKDECMTVYTLFCPLSIFRLQVGWDKMMECMREDPKAVMHACDIIADDEIALIRALIQEAGVDGIFYSVQNAEVTRFTVEEYRQWVEPSDRKVLDFTNSISDCNVLHCCGWDADEAHTHNHLESWKDYPSAVVSWAAYVDHMDVCQIREFFNGRPAWGGYDNRVCGMLYTGTEAEIKAEAKRLIGQGTKKGFMLGPDCSLPNDIDNQRIRWVVEAARSI</sequence>
<gene>
    <name evidence="2" type="ORF">IAB46_03835</name>
</gene>
<name>A0A9D1F2Y2_9FIRM</name>
<evidence type="ECO:0000313" key="3">
    <source>
        <dbReference type="Proteomes" id="UP000823927"/>
    </source>
</evidence>
<feature type="domain" description="Uroporphyrinogen decarboxylase (URO-D)" evidence="1">
    <location>
        <begin position="97"/>
        <end position="321"/>
    </location>
</feature>
<proteinExistence type="predicted"/>
<evidence type="ECO:0000259" key="1">
    <source>
        <dbReference type="Pfam" id="PF01208"/>
    </source>
</evidence>
<organism evidence="2 3">
    <name type="scientific">Candidatus Scybalocola faecigallinarum</name>
    <dbReference type="NCBI Taxonomy" id="2840941"/>
    <lineage>
        <taxon>Bacteria</taxon>
        <taxon>Bacillati</taxon>
        <taxon>Bacillota</taxon>
        <taxon>Clostridia</taxon>
        <taxon>Lachnospirales</taxon>
        <taxon>Lachnospiraceae</taxon>
        <taxon>Lachnospiraceae incertae sedis</taxon>
        <taxon>Candidatus Scybalocola (ex Gilroy et al. 2021)</taxon>
    </lineage>
</organism>
<reference evidence="2" key="2">
    <citation type="journal article" date="2021" name="PeerJ">
        <title>Extensive microbial diversity within the chicken gut microbiome revealed by metagenomics and culture.</title>
        <authorList>
            <person name="Gilroy R."/>
            <person name="Ravi A."/>
            <person name="Getino M."/>
            <person name="Pursley I."/>
            <person name="Horton D.L."/>
            <person name="Alikhan N.F."/>
            <person name="Baker D."/>
            <person name="Gharbi K."/>
            <person name="Hall N."/>
            <person name="Watson M."/>
            <person name="Adriaenssens E.M."/>
            <person name="Foster-Nyarko E."/>
            <person name="Jarju S."/>
            <person name="Secka A."/>
            <person name="Antonio M."/>
            <person name="Oren A."/>
            <person name="Chaudhuri R.R."/>
            <person name="La Ragione R."/>
            <person name="Hildebrand F."/>
            <person name="Pallen M.J."/>
        </authorList>
    </citation>
    <scope>NUCLEOTIDE SEQUENCE</scope>
    <source>
        <strain evidence="2">CHK178-757</strain>
    </source>
</reference>
<dbReference type="Gene3D" id="3.20.20.210">
    <property type="match status" value="1"/>
</dbReference>
<dbReference type="EMBL" id="DVIT01000014">
    <property type="protein sequence ID" value="HIS46688.1"/>
    <property type="molecule type" value="Genomic_DNA"/>
</dbReference>
<comment type="caution">
    <text evidence="2">The sequence shown here is derived from an EMBL/GenBank/DDBJ whole genome shotgun (WGS) entry which is preliminary data.</text>
</comment>
<reference evidence="2" key="1">
    <citation type="submission" date="2020-10" db="EMBL/GenBank/DDBJ databases">
        <authorList>
            <person name="Gilroy R."/>
        </authorList>
    </citation>
    <scope>NUCLEOTIDE SEQUENCE</scope>
    <source>
        <strain evidence="2">CHK178-757</strain>
    </source>
</reference>
<protein>
    <recommendedName>
        <fullName evidence="1">Uroporphyrinogen decarboxylase (URO-D) domain-containing protein</fullName>
    </recommendedName>
</protein>
<dbReference type="SUPFAM" id="SSF51726">
    <property type="entry name" value="UROD/MetE-like"/>
    <property type="match status" value="1"/>
</dbReference>
<dbReference type="InterPro" id="IPR000257">
    <property type="entry name" value="Uroporphyrinogen_deCOase"/>
</dbReference>
<dbReference type="GO" id="GO:0006779">
    <property type="term" value="P:porphyrin-containing compound biosynthetic process"/>
    <property type="evidence" value="ECO:0007669"/>
    <property type="project" value="InterPro"/>
</dbReference>
<dbReference type="Proteomes" id="UP000823927">
    <property type="component" value="Unassembled WGS sequence"/>
</dbReference>
<dbReference type="InterPro" id="IPR052024">
    <property type="entry name" value="Methanogen_methyltrans"/>
</dbReference>
<dbReference type="PANTHER" id="PTHR47099:SF1">
    <property type="entry name" value="METHYLCOBAMIDE:COM METHYLTRANSFERASE MTBA"/>
    <property type="match status" value="1"/>
</dbReference>
<dbReference type="GO" id="GO:0004853">
    <property type="term" value="F:uroporphyrinogen decarboxylase activity"/>
    <property type="evidence" value="ECO:0007669"/>
    <property type="project" value="InterPro"/>
</dbReference>
<dbReference type="PANTHER" id="PTHR47099">
    <property type="entry name" value="METHYLCOBAMIDE:COM METHYLTRANSFERASE MTBA"/>
    <property type="match status" value="1"/>
</dbReference>
<evidence type="ECO:0000313" key="2">
    <source>
        <dbReference type="EMBL" id="HIS46688.1"/>
    </source>
</evidence>